<dbReference type="PANTHER" id="PTHR16128:SF5">
    <property type="entry name" value="FAD_NAD(P)-BINDING OXIDOREDUCTASE FAMILY PROTEIN"/>
    <property type="match status" value="1"/>
</dbReference>
<organism evidence="2 3">
    <name type="scientific">Halobium salinum</name>
    <dbReference type="NCBI Taxonomy" id="1364940"/>
    <lineage>
        <taxon>Archaea</taxon>
        <taxon>Methanobacteriati</taxon>
        <taxon>Methanobacteriota</taxon>
        <taxon>Stenosarchaea group</taxon>
        <taxon>Halobacteria</taxon>
        <taxon>Halobacteriales</taxon>
        <taxon>Haloferacaceae</taxon>
        <taxon>Halobium</taxon>
    </lineage>
</organism>
<dbReference type="Pfam" id="PF13450">
    <property type="entry name" value="NAD_binding_8"/>
    <property type="match status" value="1"/>
</dbReference>
<proteinExistence type="predicted"/>
<dbReference type="Gene3D" id="3.90.660.10">
    <property type="match status" value="1"/>
</dbReference>
<dbReference type="Pfam" id="PF01593">
    <property type="entry name" value="Amino_oxidase"/>
    <property type="match status" value="1"/>
</dbReference>
<dbReference type="AlphaFoldDB" id="A0ABD5P9N4"/>
<evidence type="ECO:0000259" key="1">
    <source>
        <dbReference type="Pfam" id="PF01593"/>
    </source>
</evidence>
<dbReference type="InterPro" id="IPR036188">
    <property type="entry name" value="FAD/NAD-bd_sf"/>
</dbReference>
<dbReference type="InterPro" id="IPR002937">
    <property type="entry name" value="Amino_oxidase"/>
</dbReference>
<dbReference type="SUPFAM" id="SSF51905">
    <property type="entry name" value="FAD/NAD(P)-binding domain"/>
    <property type="match status" value="1"/>
</dbReference>
<dbReference type="EMBL" id="JBHSDS010000003">
    <property type="protein sequence ID" value="MFC4357449.1"/>
    <property type="molecule type" value="Genomic_DNA"/>
</dbReference>
<comment type="caution">
    <text evidence="2">The sequence shown here is derived from an EMBL/GenBank/DDBJ whole genome shotgun (WGS) entry which is preliminary data.</text>
</comment>
<dbReference type="Gene3D" id="3.50.50.60">
    <property type="entry name" value="FAD/NAD(P)-binding domain"/>
    <property type="match status" value="1"/>
</dbReference>
<dbReference type="RefSeq" id="WP_267622251.1">
    <property type="nucleotide sequence ID" value="NZ_JAODIW010000006.1"/>
</dbReference>
<sequence length="356" mass="39142">MESLAIVGAGPAGVGAAYALRDADVDVTILEKSRGVCGRAATRRRNDCRYDHGANYVKADDRTDDLLRELGEDGLVDVELPVWTFTSDGAISAGDEERGDAHKWTWETGITQLAKRLLDRTDATVERETRVEAVERVETGGVDGVEGARDEWGWHLADTDGEAHGPFDALVLTPPAPQTAALLAATHWQSEHLPALREAVGSVSYRPTLSAILHYPFELDRPWYGLVNVDKDHDVGWLSREECKRGHVPDGETLLVVQLGAEWSDEHYDDPEGAVVDAAAAKAATLLDDDRLADPDWTDLQRWRYAQPNEGADADVLRRGEVDGLYFAGDWVVGEGRVHRALWNGYEVGERIGEGR</sequence>
<dbReference type="Proteomes" id="UP001595921">
    <property type="component" value="Unassembled WGS sequence"/>
</dbReference>
<evidence type="ECO:0000313" key="2">
    <source>
        <dbReference type="EMBL" id="MFC4357449.1"/>
    </source>
</evidence>
<keyword evidence="3" id="KW-1185">Reference proteome</keyword>
<protein>
    <submittedName>
        <fullName evidence="2">NAD(P)/FAD-dependent oxidoreductase</fullName>
    </submittedName>
</protein>
<gene>
    <name evidence="2" type="ORF">ACFO0N_05730</name>
</gene>
<dbReference type="PANTHER" id="PTHR16128">
    <property type="entry name" value="FAD/NAD(P)-BINDING OXIDOREDUCTASE FAMILY PROTEIN"/>
    <property type="match status" value="1"/>
</dbReference>
<evidence type="ECO:0000313" key="3">
    <source>
        <dbReference type="Proteomes" id="UP001595921"/>
    </source>
</evidence>
<accession>A0ABD5P9N4</accession>
<reference evidence="2 3" key="1">
    <citation type="journal article" date="2019" name="Int. J. Syst. Evol. Microbiol.">
        <title>The Global Catalogue of Microorganisms (GCM) 10K type strain sequencing project: providing services to taxonomists for standard genome sequencing and annotation.</title>
        <authorList>
            <consortium name="The Broad Institute Genomics Platform"/>
            <consortium name="The Broad Institute Genome Sequencing Center for Infectious Disease"/>
            <person name="Wu L."/>
            <person name="Ma J."/>
        </authorList>
    </citation>
    <scope>NUCLEOTIDE SEQUENCE [LARGE SCALE GENOMIC DNA]</scope>
    <source>
        <strain evidence="2 3">CGMCC 1.12553</strain>
    </source>
</reference>
<feature type="domain" description="Amine oxidase" evidence="1">
    <location>
        <begin position="103"/>
        <end position="348"/>
    </location>
</feature>
<name>A0ABD5P9N4_9EURY</name>